<keyword evidence="1" id="KW-0472">Membrane</keyword>
<dbReference type="EMBL" id="JAUIRO010000005">
    <property type="protein sequence ID" value="KAK0712823.1"/>
    <property type="molecule type" value="Genomic_DNA"/>
</dbReference>
<protein>
    <submittedName>
        <fullName evidence="2">Uncharacterized protein</fullName>
    </submittedName>
</protein>
<dbReference type="AlphaFoldDB" id="A0AA40ABH8"/>
<evidence type="ECO:0000313" key="2">
    <source>
        <dbReference type="EMBL" id="KAK0712823.1"/>
    </source>
</evidence>
<evidence type="ECO:0000313" key="3">
    <source>
        <dbReference type="Proteomes" id="UP001172101"/>
    </source>
</evidence>
<keyword evidence="1" id="KW-0812">Transmembrane</keyword>
<evidence type="ECO:0000256" key="1">
    <source>
        <dbReference type="SAM" id="Phobius"/>
    </source>
</evidence>
<dbReference type="GeneID" id="85317792"/>
<organism evidence="2 3">
    <name type="scientific">Lasiosphaeria miniovina</name>
    <dbReference type="NCBI Taxonomy" id="1954250"/>
    <lineage>
        <taxon>Eukaryota</taxon>
        <taxon>Fungi</taxon>
        <taxon>Dikarya</taxon>
        <taxon>Ascomycota</taxon>
        <taxon>Pezizomycotina</taxon>
        <taxon>Sordariomycetes</taxon>
        <taxon>Sordariomycetidae</taxon>
        <taxon>Sordariales</taxon>
        <taxon>Lasiosphaeriaceae</taxon>
        <taxon>Lasiosphaeria</taxon>
    </lineage>
</organism>
<accession>A0AA40ABH8</accession>
<sequence length="148" mass="16971">MECYSHVWTWLISWPLFLLWVLGVGCWRGWLACLGMAHPFFAVGCRETRYCSCCGRDRYSSRLRGGGEKRRRLDTYLAKVRITSRQRIFSGLPTKTSLARFIILRIHTNCLVCIVIGFRLLKEPTGPLNGPCTTSLPPTIDFRLRADS</sequence>
<gene>
    <name evidence="2" type="ORF">B0T26DRAFT_345687</name>
</gene>
<comment type="caution">
    <text evidence="2">The sequence shown here is derived from an EMBL/GenBank/DDBJ whole genome shotgun (WGS) entry which is preliminary data.</text>
</comment>
<dbReference type="RefSeq" id="XP_060294146.1">
    <property type="nucleotide sequence ID" value="XM_060434522.1"/>
</dbReference>
<keyword evidence="3" id="KW-1185">Reference proteome</keyword>
<feature type="transmembrane region" description="Helical" evidence="1">
    <location>
        <begin position="12"/>
        <end position="31"/>
    </location>
</feature>
<name>A0AA40ABH8_9PEZI</name>
<keyword evidence="1" id="KW-1133">Transmembrane helix</keyword>
<proteinExistence type="predicted"/>
<reference evidence="2" key="1">
    <citation type="submission" date="2023-06" db="EMBL/GenBank/DDBJ databases">
        <title>Genome-scale phylogeny and comparative genomics of the fungal order Sordariales.</title>
        <authorList>
            <consortium name="Lawrence Berkeley National Laboratory"/>
            <person name="Hensen N."/>
            <person name="Bonometti L."/>
            <person name="Westerberg I."/>
            <person name="Brannstrom I.O."/>
            <person name="Guillou S."/>
            <person name="Cros-Aarteil S."/>
            <person name="Calhoun S."/>
            <person name="Haridas S."/>
            <person name="Kuo A."/>
            <person name="Mondo S."/>
            <person name="Pangilinan J."/>
            <person name="Riley R."/>
            <person name="LaButti K."/>
            <person name="Andreopoulos B."/>
            <person name="Lipzen A."/>
            <person name="Chen C."/>
            <person name="Yanf M."/>
            <person name="Daum C."/>
            <person name="Ng V."/>
            <person name="Clum A."/>
            <person name="Steindorff A."/>
            <person name="Ohm R."/>
            <person name="Martin F."/>
            <person name="Silar P."/>
            <person name="Natvig D."/>
            <person name="Lalanne C."/>
            <person name="Gautier V."/>
            <person name="Ament-velasquez S.L."/>
            <person name="Kruys A."/>
            <person name="Hutchinson M.I."/>
            <person name="Powell A.J."/>
            <person name="Barry K."/>
            <person name="Miller A.N."/>
            <person name="Grigoriev I.V."/>
            <person name="Debuchy R."/>
            <person name="Gladieux P."/>
            <person name="Thoren M.H."/>
            <person name="Johannesson H."/>
        </authorList>
    </citation>
    <scope>NUCLEOTIDE SEQUENCE</scope>
    <source>
        <strain evidence="2">SMH2392-1A</strain>
    </source>
</reference>
<dbReference type="Proteomes" id="UP001172101">
    <property type="component" value="Unassembled WGS sequence"/>
</dbReference>